<name>A0AA41YTC9_9HYPH</name>
<comment type="caution">
    <text evidence="5">The sequence shown here is derived from an EMBL/GenBank/DDBJ whole genome shotgun (WGS) entry which is preliminary data.</text>
</comment>
<dbReference type="GO" id="GO:0003677">
    <property type="term" value="F:DNA binding"/>
    <property type="evidence" value="ECO:0007669"/>
    <property type="project" value="UniProtKB-UniRule"/>
</dbReference>
<gene>
    <name evidence="5" type="ORF">M8523_07145</name>
</gene>
<protein>
    <submittedName>
        <fullName evidence="5">TetR/AcrR family transcriptional regulator</fullName>
    </submittedName>
</protein>
<feature type="DNA-binding region" description="H-T-H motif" evidence="2">
    <location>
        <begin position="52"/>
        <end position="71"/>
    </location>
</feature>
<organism evidence="5 6">
    <name type="scientific">Lichenifustis flavocetrariae</name>
    <dbReference type="NCBI Taxonomy" id="2949735"/>
    <lineage>
        <taxon>Bacteria</taxon>
        <taxon>Pseudomonadati</taxon>
        <taxon>Pseudomonadota</taxon>
        <taxon>Alphaproteobacteria</taxon>
        <taxon>Hyphomicrobiales</taxon>
        <taxon>Lichenihabitantaceae</taxon>
        <taxon>Lichenifustis</taxon>
    </lineage>
</organism>
<dbReference type="Proteomes" id="UP001165667">
    <property type="component" value="Unassembled WGS sequence"/>
</dbReference>
<keyword evidence="1 2" id="KW-0238">DNA-binding</keyword>
<dbReference type="Pfam" id="PF00440">
    <property type="entry name" value="TetR_N"/>
    <property type="match status" value="1"/>
</dbReference>
<proteinExistence type="predicted"/>
<dbReference type="SUPFAM" id="SSF46689">
    <property type="entry name" value="Homeodomain-like"/>
    <property type="match status" value="1"/>
</dbReference>
<sequence>MTHRSVPAGGEMQDNAAEQAPATGEREGRTTRDEWLALAIAALIADGIDRVKVQIIAKTLGVSRSSFYFFFESTKDLHAQMLDFWLRKNTGPIIERAMRPSDTVTRGILNVFECWLDLSLFDPQLDIAVRLWARRSATVAAVVAQADEQRLGALARMFTRHGFDAEDALIRARVLYFTQIGHYTLDLREDVKARFQNSAGYVRAFSGQDASAAEMETFRRFARRFRPDI</sequence>
<evidence type="ECO:0000313" key="6">
    <source>
        <dbReference type="Proteomes" id="UP001165667"/>
    </source>
</evidence>
<dbReference type="RefSeq" id="WP_282584152.1">
    <property type="nucleotide sequence ID" value="NZ_JAMOIM010000003.1"/>
</dbReference>
<feature type="domain" description="HTH tetR-type" evidence="4">
    <location>
        <begin position="29"/>
        <end position="89"/>
    </location>
</feature>
<dbReference type="Gene3D" id="1.10.357.10">
    <property type="entry name" value="Tetracycline Repressor, domain 2"/>
    <property type="match status" value="1"/>
</dbReference>
<dbReference type="AlphaFoldDB" id="A0AA41YTC9"/>
<feature type="region of interest" description="Disordered" evidence="3">
    <location>
        <begin position="1"/>
        <end position="29"/>
    </location>
</feature>
<dbReference type="InterPro" id="IPR001647">
    <property type="entry name" value="HTH_TetR"/>
</dbReference>
<evidence type="ECO:0000313" key="5">
    <source>
        <dbReference type="EMBL" id="MCW6507794.1"/>
    </source>
</evidence>
<keyword evidence="6" id="KW-1185">Reference proteome</keyword>
<dbReference type="PROSITE" id="PS50977">
    <property type="entry name" value="HTH_TETR_2"/>
    <property type="match status" value="1"/>
</dbReference>
<dbReference type="InterPro" id="IPR009057">
    <property type="entry name" value="Homeodomain-like_sf"/>
</dbReference>
<reference evidence="5" key="1">
    <citation type="submission" date="2022-05" db="EMBL/GenBank/DDBJ databases">
        <authorList>
            <person name="Pankratov T."/>
        </authorList>
    </citation>
    <scope>NUCLEOTIDE SEQUENCE</scope>
    <source>
        <strain evidence="5">BP6-180914</strain>
    </source>
</reference>
<evidence type="ECO:0000259" key="4">
    <source>
        <dbReference type="PROSITE" id="PS50977"/>
    </source>
</evidence>
<evidence type="ECO:0000256" key="3">
    <source>
        <dbReference type="SAM" id="MobiDB-lite"/>
    </source>
</evidence>
<evidence type="ECO:0000256" key="2">
    <source>
        <dbReference type="PROSITE-ProRule" id="PRU00335"/>
    </source>
</evidence>
<evidence type="ECO:0000256" key="1">
    <source>
        <dbReference type="ARBA" id="ARBA00023125"/>
    </source>
</evidence>
<accession>A0AA41YTC9</accession>
<dbReference type="EMBL" id="JAMOIM010000003">
    <property type="protein sequence ID" value="MCW6507794.1"/>
    <property type="molecule type" value="Genomic_DNA"/>
</dbReference>